<reference evidence="1" key="2">
    <citation type="submission" date="2025-08" db="UniProtKB">
        <authorList>
            <consortium name="Ensembl"/>
        </authorList>
    </citation>
    <scope>IDENTIFICATION</scope>
</reference>
<sequence>MPSPNYGRLVIENFLLLSLFRTWDKRWLNLQLAHASLFNLQCIISPFIVPHCFQGKRVLTFQLNLEMLGIVFRPRHLACILILGLVAFVEYFAQTRNSPALTLCQGGHRHLIVMNYSIV</sequence>
<name>A0A8C2XUC5_CAPHI</name>
<protein>
    <submittedName>
        <fullName evidence="1">Uncharacterized protein</fullName>
    </submittedName>
</protein>
<reference evidence="1" key="1">
    <citation type="submission" date="2019-03" db="EMBL/GenBank/DDBJ databases">
        <title>Genome sequencing and reference-guided assembly of Black Bengal Goat (Capra hircus).</title>
        <authorList>
            <person name="Siddiki A.Z."/>
            <person name="Baten A."/>
            <person name="Billah M."/>
            <person name="Alam M.A.U."/>
            <person name="Shawrob K.S.M."/>
            <person name="Saha S."/>
            <person name="Chowdhury M."/>
            <person name="Rahman A.H."/>
            <person name="Stear M."/>
            <person name="Miah G."/>
            <person name="Das G.B."/>
            <person name="Hossain M.M."/>
            <person name="Kumkum M."/>
            <person name="Islam M.S."/>
            <person name="Mollah A.M."/>
            <person name="Ahsan A."/>
            <person name="Tusar F."/>
            <person name="Khan M.K.I."/>
        </authorList>
    </citation>
    <scope>NUCLEOTIDE SEQUENCE [LARGE SCALE GENOMIC DNA]</scope>
</reference>
<dbReference type="Ensembl" id="ENSCHIT00010034178.1">
    <property type="protein sequence ID" value="ENSCHIP00010024106.1"/>
    <property type="gene ID" value="ENSCHIG00010018019.1"/>
</dbReference>
<dbReference type="AlphaFoldDB" id="A0A8C2XUC5"/>
<proteinExistence type="predicted"/>
<evidence type="ECO:0000313" key="1">
    <source>
        <dbReference type="Ensembl" id="ENSCHIP00010024106.1"/>
    </source>
</evidence>
<accession>A0A8C2XUC5</accession>
<organism evidence="1">
    <name type="scientific">Capra hircus</name>
    <name type="common">Goat</name>
    <dbReference type="NCBI Taxonomy" id="9925"/>
    <lineage>
        <taxon>Eukaryota</taxon>
        <taxon>Metazoa</taxon>
        <taxon>Chordata</taxon>
        <taxon>Craniata</taxon>
        <taxon>Vertebrata</taxon>
        <taxon>Euteleostomi</taxon>
        <taxon>Mammalia</taxon>
        <taxon>Eutheria</taxon>
        <taxon>Laurasiatheria</taxon>
        <taxon>Artiodactyla</taxon>
        <taxon>Ruminantia</taxon>
        <taxon>Pecora</taxon>
        <taxon>Bovidae</taxon>
        <taxon>Caprinae</taxon>
        <taxon>Capra</taxon>
    </lineage>
</organism>